<evidence type="ECO:0000256" key="1">
    <source>
        <dbReference type="ARBA" id="ARBA00005771"/>
    </source>
</evidence>
<evidence type="ECO:0000313" key="4">
    <source>
        <dbReference type="EMBL" id="KAI6657289.1"/>
    </source>
</evidence>
<keyword evidence="5" id="KW-1185">Reference proteome</keyword>
<dbReference type="Pfam" id="PF00685">
    <property type="entry name" value="Sulfotransfer_1"/>
    <property type="match status" value="1"/>
</dbReference>
<dbReference type="Proteomes" id="UP001165289">
    <property type="component" value="Unassembled WGS sequence"/>
</dbReference>
<dbReference type="Gene3D" id="3.40.50.300">
    <property type="entry name" value="P-loop containing nucleotide triphosphate hydrolases"/>
    <property type="match status" value="1"/>
</dbReference>
<accession>A0AAV7KAJ0</accession>
<dbReference type="PANTHER" id="PTHR11783">
    <property type="entry name" value="SULFOTRANSFERASE SULT"/>
    <property type="match status" value="1"/>
</dbReference>
<feature type="domain" description="Sulfotransferase" evidence="3">
    <location>
        <begin position="50"/>
        <end position="302"/>
    </location>
</feature>
<dbReference type="AlphaFoldDB" id="A0AAV7KAJ0"/>
<dbReference type="InterPro" id="IPR027417">
    <property type="entry name" value="P-loop_NTPase"/>
</dbReference>
<dbReference type="InterPro" id="IPR000863">
    <property type="entry name" value="Sulfotransferase_dom"/>
</dbReference>
<reference evidence="4 5" key="1">
    <citation type="journal article" date="2023" name="BMC Biol.">
        <title>The compact genome of the sponge Oopsacas minuta (Hexactinellida) is lacking key metazoan core genes.</title>
        <authorList>
            <person name="Santini S."/>
            <person name="Schenkelaars Q."/>
            <person name="Jourda C."/>
            <person name="Duchesne M."/>
            <person name="Belahbib H."/>
            <person name="Rocher C."/>
            <person name="Selva M."/>
            <person name="Riesgo A."/>
            <person name="Vervoort M."/>
            <person name="Leys S.P."/>
            <person name="Kodjabachian L."/>
            <person name="Le Bivic A."/>
            <person name="Borchiellini C."/>
            <person name="Claverie J.M."/>
            <person name="Renard E."/>
        </authorList>
    </citation>
    <scope>NUCLEOTIDE SEQUENCE [LARGE SCALE GENOMIC DNA]</scope>
    <source>
        <strain evidence="4">SPO-2</strain>
    </source>
</reference>
<dbReference type="EMBL" id="JAKMXF010000111">
    <property type="protein sequence ID" value="KAI6657289.1"/>
    <property type="molecule type" value="Genomic_DNA"/>
</dbReference>
<organism evidence="4 5">
    <name type="scientific">Oopsacas minuta</name>
    <dbReference type="NCBI Taxonomy" id="111878"/>
    <lineage>
        <taxon>Eukaryota</taxon>
        <taxon>Metazoa</taxon>
        <taxon>Porifera</taxon>
        <taxon>Hexactinellida</taxon>
        <taxon>Hexasterophora</taxon>
        <taxon>Lyssacinosida</taxon>
        <taxon>Leucopsacidae</taxon>
        <taxon>Oopsacas</taxon>
    </lineage>
</organism>
<protein>
    <submittedName>
        <fullName evidence="4">Amine sulfotransferase</fullName>
    </submittedName>
</protein>
<evidence type="ECO:0000256" key="2">
    <source>
        <dbReference type="ARBA" id="ARBA00022679"/>
    </source>
</evidence>
<gene>
    <name evidence="4" type="ORF">LOD99_37</name>
</gene>
<dbReference type="SUPFAM" id="SSF52540">
    <property type="entry name" value="P-loop containing nucleoside triphosphate hydrolases"/>
    <property type="match status" value="1"/>
</dbReference>
<sequence>MAEVQASKSMAETEGTNKYGVNLCKGYLFPQFLTEEWLEQASSAFNPRGTDLFVISYPKSGTNWLSHIVYLLVSKEKLSKPYHSETATIFEIPQVDELQSDSTTVTFTENKQMSKFRLTKALVSAIPDPRFFFTHFPYNFLPKNPATKYFYIHRNPKDIFVSMYNHFSNDTLHPEIPSFDEFFQFYVENNCFNYCEHIKSYIEHKDDPNFFILSYEDLHKNFKMKLGEMATFLGIELTEELYQLITKETNIEAMRENEFINGKALMKEGHSFFPKGKVGTWKSSLSKEQSEKIDEILLSKLGEDFIKKYITFC</sequence>
<dbReference type="GO" id="GO:0008146">
    <property type="term" value="F:sulfotransferase activity"/>
    <property type="evidence" value="ECO:0007669"/>
    <property type="project" value="InterPro"/>
</dbReference>
<evidence type="ECO:0000259" key="3">
    <source>
        <dbReference type="Pfam" id="PF00685"/>
    </source>
</evidence>
<name>A0AAV7KAJ0_9METZ</name>
<keyword evidence="2" id="KW-0808">Transferase</keyword>
<evidence type="ECO:0000313" key="5">
    <source>
        <dbReference type="Proteomes" id="UP001165289"/>
    </source>
</evidence>
<comment type="similarity">
    <text evidence="1">Belongs to the sulfotransferase 1 family.</text>
</comment>
<proteinExistence type="inferred from homology"/>
<comment type="caution">
    <text evidence="4">The sequence shown here is derived from an EMBL/GenBank/DDBJ whole genome shotgun (WGS) entry which is preliminary data.</text>
</comment>